<dbReference type="EMBL" id="JBHTBY010000010">
    <property type="protein sequence ID" value="MFC7321565.1"/>
    <property type="molecule type" value="Genomic_DNA"/>
</dbReference>
<dbReference type="Proteomes" id="UP001596494">
    <property type="component" value="Unassembled WGS sequence"/>
</dbReference>
<accession>A0ABW2K619</accession>
<gene>
    <name evidence="1" type="ORF">ACFQMN_11835</name>
</gene>
<evidence type="ECO:0000313" key="2">
    <source>
        <dbReference type="Proteomes" id="UP001596494"/>
    </source>
</evidence>
<reference evidence="2" key="1">
    <citation type="journal article" date="2019" name="Int. J. Syst. Evol. Microbiol.">
        <title>The Global Catalogue of Microorganisms (GCM) 10K type strain sequencing project: providing services to taxonomists for standard genome sequencing and annotation.</title>
        <authorList>
            <consortium name="The Broad Institute Genomics Platform"/>
            <consortium name="The Broad Institute Genome Sequencing Center for Infectious Disease"/>
            <person name="Wu L."/>
            <person name="Ma J."/>
        </authorList>
    </citation>
    <scope>NUCLEOTIDE SEQUENCE [LARGE SCALE GENOMIC DNA]</scope>
    <source>
        <strain evidence="2">CCUG 73951</strain>
    </source>
</reference>
<dbReference type="RefSeq" id="WP_289217286.1">
    <property type="nucleotide sequence ID" value="NZ_JAPVRC010000016.1"/>
</dbReference>
<evidence type="ECO:0000313" key="1">
    <source>
        <dbReference type="EMBL" id="MFC7321565.1"/>
    </source>
</evidence>
<organism evidence="1 2">
    <name type="scientific">Halobacillus campisalis</name>
    <dbReference type="NCBI Taxonomy" id="435909"/>
    <lineage>
        <taxon>Bacteria</taxon>
        <taxon>Bacillati</taxon>
        <taxon>Bacillota</taxon>
        <taxon>Bacilli</taxon>
        <taxon>Bacillales</taxon>
        <taxon>Bacillaceae</taxon>
        <taxon>Halobacillus</taxon>
    </lineage>
</organism>
<proteinExistence type="predicted"/>
<keyword evidence="2" id="KW-1185">Reference proteome</keyword>
<comment type="caution">
    <text evidence="1">The sequence shown here is derived from an EMBL/GenBank/DDBJ whole genome shotgun (WGS) entry which is preliminary data.</text>
</comment>
<name>A0ABW2K619_9BACI</name>
<protein>
    <submittedName>
        <fullName evidence="1">Uncharacterized protein</fullName>
    </submittedName>
</protein>
<sequence length="61" mass="7110">MALPRIEIPFDRIESIVPMEKVILLKLEYGEEKEIYKELLEPEDINELQEALAAQRERGLG</sequence>